<comment type="subcellular location">
    <subcellularLocation>
        <location evidence="1">Membrane</location>
        <topology evidence="1">Multi-pass membrane protein</topology>
    </subcellularLocation>
</comment>
<dbReference type="AlphaFoldDB" id="M2XAX4"/>
<keyword evidence="5 6" id="KW-0472">Membrane</keyword>
<evidence type="ECO:0000313" key="8">
    <source>
        <dbReference type="Proteomes" id="UP000009877"/>
    </source>
</evidence>
<dbReference type="InterPro" id="IPR011701">
    <property type="entry name" value="MFS"/>
</dbReference>
<reference evidence="7 8" key="1">
    <citation type="journal article" date="2014" name="Genome Announc.">
        <title>Draft Genome Sequence of Kocuria palustris PEL.</title>
        <authorList>
            <person name="Sharma G."/>
            <person name="Khatri I."/>
            <person name="Subramanian S."/>
        </authorList>
    </citation>
    <scope>NUCLEOTIDE SEQUENCE [LARGE SCALE GENOMIC DNA]</scope>
    <source>
        <strain evidence="7 8">PEL</strain>
    </source>
</reference>
<evidence type="ECO:0000256" key="4">
    <source>
        <dbReference type="ARBA" id="ARBA00022989"/>
    </source>
</evidence>
<evidence type="ECO:0000256" key="2">
    <source>
        <dbReference type="ARBA" id="ARBA00022448"/>
    </source>
</evidence>
<feature type="transmembrane region" description="Helical" evidence="6">
    <location>
        <begin position="348"/>
        <end position="367"/>
    </location>
</feature>
<feature type="transmembrane region" description="Helical" evidence="6">
    <location>
        <begin position="74"/>
        <end position="94"/>
    </location>
</feature>
<organism evidence="7 8">
    <name type="scientific">Kocuria palustris PEL</name>
    <dbReference type="NCBI Taxonomy" id="1236550"/>
    <lineage>
        <taxon>Bacteria</taxon>
        <taxon>Bacillati</taxon>
        <taxon>Actinomycetota</taxon>
        <taxon>Actinomycetes</taxon>
        <taxon>Micrococcales</taxon>
        <taxon>Micrococcaceae</taxon>
        <taxon>Kocuria</taxon>
    </lineage>
</organism>
<dbReference type="Proteomes" id="UP000009877">
    <property type="component" value="Unassembled WGS sequence"/>
</dbReference>
<dbReference type="GO" id="GO:0016020">
    <property type="term" value="C:membrane"/>
    <property type="evidence" value="ECO:0007669"/>
    <property type="project" value="UniProtKB-SubCell"/>
</dbReference>
<evidence type="ECO:0000256" key="1">
    <source>
        <dbReference type="ARBA" id="ARBA00004141"/>
    </source>
</evidence>
<evidence type="ECO:0000256" key="3">
    <source>
        <dbReference type="ARBA" id="ARBA00022692"/>
    </source>
</evidence>
<feature type="transmembrane region" description="Helical" evidence="6">
    <location>
        <begin position="166"/>
        <end position="185"/>
    </location>
</feature>
<feature type="transmembrane region" description="Helical" evidence="6">
    <location>
        <begin position="139"/>
        <end position="160"/>
    </location>
</feature>
<evidence type="ECO:0000256" key="5">
    <source>
        <dbReference type="ARBA" id="ARBA00023136"/>
    </source>
</evidence>
<feature type="transmembrane region" description="Helical" evidence="6">
    <location>
        <begin position="248"/>
        <end position="269"/>
    </location>
</feature>
<name>M2XAX4_9MICC</name>
<dbReference type="Gene3D" id="1.20.1250.20">
    <property type="entry name" value="MFS general substrate transporter like domains"/>
    <property type="match status" value="1"/>
</dbReference>
<feature type="transmembrane region" description="Helical" evidence="6">
    <location>
        <begin position="281"/>
        <end position="301"/>
    </location>
</feature>
<keyword evidence="2" id="KW-0813">Transport</keyword>
<dbReference type="Pfam" id="PF07690">
    <property type="entry name" value="MFS_1"/>
    <property type="match status" value="1"/>
</dbReference>
<feature type="transmembrane region" description="Helical" evidence="6">
    <location>
        <begin position="106"/>
        <end position="127"/>
    </location>
</feature>
<dbReference type="GO" id="GO:0022857">
    <property type="term" value="F:transmembrane transporter activity"/>
    <property type="evidence" value="ECO:0007669"/>
    <property type="project" value="InterPro"/>
</dbReference>
<comment type="caution">
    <text evidence="7">The sequence shown here is derived from an EMBL/GenBank/DDBJ whole genome shotgun (WGS) entry which is preliminary data.</text>
</comment>
<feature type="transmembrane region" description="Helical" evidence="6">
    <location>
        <begin position="373"/>
        <end position="393"/>
    </location>
</feature>
<keyword evidence="8" id="KW-1185">Reference proteome</keyword>
<dbReference type="PANTHER" id="PTHR12778">
    <property type="entry name" value="SOLUTE CARRIER FAMILY 33 ACETYL-COA TRANSPORTER -RELATED"/>
    <property type="match status" value="1"/>
</dbReference>
<sequence>MAAGLWSLLWALYTTQFIGASFISTGLTGILRSGGVDLAMLGLLQLLGLIWPLKILWAPLVDRWSPARAAGHHRAWLILLQSLMALSLLGLALIGDPVARLGPVAVLAGLFVLFSATQDIAADALSVRQLPEDRHDDGAGVQVAASYVGTVIGGGLALVVHDQWGWRAAVVLLVLCTAAAMIPVLRCREPEREDLAHVRLRLRDVVGVLAQPGARLWGLGAIPLVAMGSAGMWSLVTPILTDAGWSLSRIGLTTSVLASIPALGAGLLAGRLMGRWGRAPIMGLGAGVQLLGGLLLLPLVLGSGASATEGAAAVLGACLILAGYTVANTGMYAVNLDLSRPDHAGTDFTLLSSLNMLAGTIGAWAGLTVAAFTGYPISLLIGLVVAAAGILTAQRHQRVWGRAAARG</sequence>
<proteinExistence type="predicted"/>
<dbReference type="PANTHER" id="PTHR12778:SF10">
    <property type="entry name" value="MAJOR FACILITATOR SUPERFAMILY DOMAIN-CONTAINING PROTEIN 3"/>
    <property type="match status" value="1"/>
</dbReference>
<feature type="transmembrane region" description="Helical" evidence="6">
    <location>
        <begin position="313"/>
        <end position="336"/>
    </location>
</feature>
<accession>M2XAX4</accession>
<dbReference type="InterPro" id="IPR004752">
    <property type="entry name" value="AmpG_permease/AT-1"/>
</dbReference>
<protein>
    <submittedName>
        <fullName evidence="7">Major facilitator superfamily MFS1</fullName>
    </submittedName>
</protein>
<dbReference type="STRING" id="71999.KPaMU14_04960"/>
<keyword evidence="4 6" id="KW-1133">Transmembrane helix</keyword>
<dbReference type="InterPro" id="IPR036259">
    <property type="entry name" value="MFS_trans_sf"/>
</dbReference>
<dbReference type="SUPFAM" id="SSF103473">
    <property type="entry name" value="MFS general substrate transporter"/>
    <property type="match status" value="1"/>
</dbReference>
<gene>
    <name evidence="7" type="ORF">C884_00715</name>
</gene>
<evidence type="ECO:0000313" key="7">
    <source>
        <dbReference type="EMBL" id="EME36236.1"/>
    </source>
</evidence>
<feature type="transmembrane region" description="Helical" evidence="6">
    <location>
        <begin position="35"/>
        <end position="53"/>
    </location>
</feature>
<evidence type="ECO:0000256" key="6">
    <source>
        <dbReference type="SAM" id="Phobius"/>
    </source>
</evidence>
<dbReference type="EMBL" id="ANHZ02000017">
    <property type="protein sequence ID" value="EME36236.1"/>
    <property type="molecule type" value="Genomic_DNA"/>
</dbReference>
<keyword evidence="3 6" id="KW-0812">Transmembrane</keyword>
<feature type="transmembrane region" description="Helical" evidence="6">
    <location>
        <begin position="216"/>
        <end position="236"/>
    </location>
</feature>